<sequence>MELVKVKELSKDFGGVKAVQDINIGIEEHEITGIIGPNGAGKTTFFNLLTGIYTPSSGEITYHLNNKVSSRHLKPQKMAKYGVARTFQNIRLFKEMTVFDNVLIGYHCNMTYGILPSILRLPSFFKGEKAANEKVTELLKIFNLYDKKDEKAKNLSYGDQRKVEIARALAANPRVLLLDEPAAGMNPNETNELTKLIQWVKDYFQLTVVLIEHDMSLVMKLCDKIFVFDYGHLIAEGTPAEVQNNERVIKAYLGGDYVAQA</sequence>
<dbReference type="AlphaFoldDB" id="A0A941CMJ6"/>
<keyword evidence="2" id="KW-0547">Nucleotide-binding</keyword>
<comment type="caution">
    <text evidence="5">The sequence shown here is derived from an EMBL/GenBank/DDBJ whole genome shotgun (WGS) entry which is preliminary data.</text>
</comment>
<dbReference type="GO" id="GO:0005886">
    <property type="term" value="C:plasma membrane"/>
    <property type="evidence" value="ECO:0007669"/>
    <property type="project" value="TreeGrafter"/>
</dbReference>
<dbReference type="InterPro" id="IPR032823">
    <property type="entry name" value="BCA_ABC_TP_C"/>
</dbReference>
<dbReference type="GO" id="GO:0015188">
    <property type="term" value="F:L-isoleucine transmembrane transporter activity"/>
    <property type="evidence" value="ECO:0007669"/>
    <property type="project" value="TreeGrafter"/>
</dbReference>
<dbReference type="SMART" id="SM00382">
    <property type="entry name" value="AAA"/>
    <property type="match status" value="1"/>
</dbReference>
<reference evidence="5" key="1">
    <citation type="submission" date="2021-04" db="EMBL/GenBank/DDBJ databases">
        <title>Proteiniclasticum sedimins sp. nov., an obligate anaerobic bacterium isolated from anaerobic sludge.</title>
        <authorList>
            <person name="Liu J."/>
        </authorList>
    </citation>
    <scope>NUCLEOTIDE SEQUENCE</scope>
    <source>
        <strain evidence="5">BAD-10</strain>
    </source>
</reference>
<dbReference type="GO" id="GO:0042941">
    <property type="term" value="P:D-alanine transmembrane transport"/>
    <property type="evidence" value="ECO:0007669"/>
    <property type="project" value="TreeGrafter"/>
</dbReference>
<accession>A0A941CMJ6</accession>
<evidence type="ECO:0000256" key="3">
    <source>
        <dbReference type="ARBA" id="ARBA00022840"/>
    </source>
</evidence>
<dbReference type="CDD" id="cd03219">
    <property type="entry name" value="ABC_Mj1267_LivG_branched"/>
    <property type="match status" value="1"/>
</dbReference>
<dbReference type="InterPro" id="IPR003593">
    <property type="entry name" value="AAA+_ATPase"/>
</dbReference>
<protein>
    <submittedName>
        <fullName evidence="5">ABC transporter ATP-binding protein</fullName>
    </submittedName>
</protein>
<dbReference type="GO" id="GO:1903805">
    <property type="term" value="P:L-valine import across plasma membrane"/>
    <property type="evidence" value="ECO:0007669"/>
    <property type="project" value="TreeGrafter"/>
</dbReference>
<dbReference type="GO" id="GO:0015808">
    <property type="term" value="P:L-alanine transport"/>
    <property type="evidence" value="ECO:0007669"/>
    <property type="project" value="TreeGrafter"/>
</dbReference>
<dbReference type="PROSITE" id="PS50893">
    <property type="entry name" value="ABC_TRANSPORTER_2"/>
    <property type="match status" value="1"/>
</dbReference>
<dbReference type="GO" id="GO:0015192">
    <property type="term" value="F:L-phenylalanine transmembrane transporter activity"/>
    <property type="evidence" value="ECO:0007669"/>
    <property type="project" value="TreeGrafter"/>
</dbReference>
<dbReference type="GO" id="GO:1903806">
    <property type="term" value="P:L-isoleucine import across plasma membrane"/>
    <property type="evidence" value="ECO:0007669"/>
    <property type="project" value="TreeGrafter"/>
</dbReference>
<dbReference type="PANTHER" id="PTHR45772:SF7">
    <property type="entry name" value="AMINO ACID ABC TRANSPORTER ATP-BINDING PROTEIN"/>
    <property type="match status" value="1"/>
</dbReference>
<evidence type="ECO:0000256" key="1">
    <source>
        <dbReference type="ARBA" id="ARBA00022448"/>
    </source>
</evidence>
<dbReference type="GO" id="GO:0005524">
    <property type="term" value="F:ATP binding"/>
    <property type="evidence" value="ECO:0007669"/>
    <property type="project" value="UniProtKB-KW"/>
</dbReference>
<dbReference type="EMBL" id="JAGSCS010000003">
    <property type="protein sequence ID" value="MBR0575431.1"/>
    <property type="molecule type" value="Genomic_DNA"/>
</dbReference>
<dbReference type="SUPFAM" id="SSF52540">
    <property type="entry name" value="P-loop containing nucleoside triphosphate hydrolases"/>
    <property type="match status" value="1"/>
</dbReference>
<evidence type="ECO:0000256" key="2">
    <source>
        <dbReference type="ARBA" id="ARBA00022741"/>
    </source>
</evidence>
<dbReference type="RefSeq" id="WP_211799954.1">
    <property type="nucleotide sequence ID" value="NZ_JAGSCS010000003.1"/>
</dbReference>
<evidence type="ECO:0000313" key="5">
    <source>
        <dbReference type="EMBL" id="MBR0575431.1"/>
    </source>
</evidence>
<gene>
    <name evidence="5" type="ORF">KCG48_03655</name>
</gene>
<dbReference type="InterPro" id="IPR017871">
    <property type="entry name" value="ABC_transporter-like_CS"/>
</dbReference>
<keyword evidence="1" id="KW-0813">Transport</keyword>
<organism evidence="5 6">
    <name type="scientific">Proteiniclasticum sediminis</name>
    <dbReference type="NCBI Taxonomy" id="2804028"/>
    <lineage>
        <taxon>Bacteria</taxon>
        <taxon>Bacillati</taxon>
        <taxon>Bacillota</taxon>
        <taxon>Clostridia</taxon>
        <taxon>Eubacteriales</taxon>
        <taxon>Clostridiaceae</taxon>
        <taxon>Proteiniclasticum</taxon>
    </lineage>
</organism>
<dbReference type="InterPro" id="IPR027417">
    <property type="entry name" value="P-loop_NTPase"/>
</dbReference>
<dbReference type="Proteomes" id="UP000675379">
    <property type="component" value="Unassembled WGS sequence"/>
</dbReference>
<dbReference type="FunFam" id="3.40.50.300:FF:000421">
    <property type="entry name" value="Branched-chain amino acid ABC transporter ATP-binding protein"/>
    <property type="match status" value="1"/>
</dbReference>
<dbReference type="InterPro" id="IPR003439">
    <property type="entry name" value="ABC_transporter-like_ATP-bd"/>
</dbReference>
<keyword evidence="3 5" id="KW-0067">ATP-binding</keyword>
<dbReference type="PANTHER" id="PTHR45772">
    <property type="entry name" value="CONSERVED COMPONENT OF ABC TRANSPORTER FOR NATURAL AMINO ACIDS-RELATED"/>
    <property type="match status" value="1"/>
</dbReference>
<dbReference type="GO" id="GO:0005304">
    <property type="term" value="F:L-valine transmembrane transporter activity"/>
    <property type="evidence" value="ECO:0007669"/>
    <property type="project" value="TreeGrafter"/>
</dbReference>
<dbReference type="InterPro" id="IPR051120">
    <property type="entry name" value="ABC_AA/LPS_Transport"/>
</dbReference>
<evidence type="ECO:0000259" key="4">
    <source>
        <dbReference type="PROSITE" id="PS50893"/>
    </source>
</evidence>
<dbReference type="Pfam" id="PF00005">
    <property type="entry name" value="ABC_tran"/>
    <property type="match status" value="1"/>
</dbReference>
<dbReference type="Pfam" id="PF12399">
    <property type="entry name" value="BCA_ABC_TP_C"/>
    <property type="match status" value="1"/>
</dbReference>
<dbReference type="Gene3D" id="3.40.50.300">
    <property type="entry name" value="P-loop containing nucleotide triphosphate hydrolases"/>
    <property type="match status" value="1"/>
</dbReference>
<proteinExistence type="predicted"/>
<dbReference type="GO" id="GO:0016887">
    <property type="term" value="F:ATP hydrolysis activity"/>
    <property type="evidence" value="ECO:0007669"/>
    <property type="project" value="InterPro"/>
</dbReference>
<dbReference type="PROSITE" id="PS00211">
    <property type="entry name" value="ABC_TRANSPORTER_1"/>
    <property type="match status" value="1"/>
</dbReference>
<evidence type="ECO:0000313" key="6">
    <source>
        <dbReference type="Proteomes" id="UP000675379"/>
    </source>
</evidence>
<keyword evidence="6" id="KW-1185">Reference proteome</keyword>
<feature type="domain" description="ABC transporter" evidence="4">
    <location>
        <begin position="4"/>
        <end position="255"/>
    </location>
</feature>
<name>A0A941CMJ6_9CLOT</name>